<proteinExistence type="predicted"/>
<feature type="non-terminal residue" evidence="1">
    <location>
        <position position="1"/>
    </location>
</feature>
<dbReference type="Proteomes" id="UP000789901">
    <property type="component" value="Unassembled WGS sequence"/>
</dbReference>
<name>A0ABN7X4Q6_GIGMA</name>
<organism evidence="1 2">
    <name type="scientific">Gigaspora margarita</name>
    <dbReference type="NCBI Taxonomy" id="4874"/>
    <lineage>
        <taxon>Eukaryota</taxon>
        <taxon>Fungi</taxon>
        <taxon>Fungi incertae sedis</taxon>
        <taxon>Mucoromycota</taxon>
        <taxon>Glomeromycotina</taxon>
        <taxon>Glomeromycetes</taxon>
        <taxon>Diversisporales</taxon>
        <taxon>Gigasporaceae</taxon>
        <taxon>Gigaspora</taxon>
    </lineage>
</organism>
<keyword evidence="2" id="KW-1185">Reference proteome</keyword>
<protein>
    <submittedName>
        <fullName evidence="1">14821_t:CDS:1</fullName>
    </submittedName>
</protein>
<evidence type="ECO:0000313" key="1">
    <source>
        <dbReference type="EMBL" id="CAG8848061.1"/>
    </source>
</evidence>
<gene>
    <name evidence="1" type="ORF">GMARGA_LOCUS38993</name>
</gene>
<comment type="caution">
    <text evidence="1">The sequence shown here is derived from an EMBL/GenBank/DDBJ whole genome shotgun (WGS) entry which is preliminary data.</text>
</comment>
<sequence length="65" mass="7271">LQILQNVGNPQNAIDQPQRNLNIGAQPPSPQNTANLSINTFIAIQQFNNLIKVTDPFTRMQDIEN</sequence>
<dbReference type="EMBL" id="CAJVQB010090448">
    <property type="protein sequence ID" value="CAG8848061.1"/>
    <property type="molecule type" value="Genomic_DNA"/>
</dbReference>
<evidence type="ECO:0000313" key="2">
    <source>
        <dbReference type="Proteomes" id="UP000789901"/>
    </source>
</evidence>
<reference evidence="1 2" key="1">
    <citation type="submission" date="2021-06" db="EMBL/GenBank/DDBJ databases">
        <authorList>
            <person name="Kallberg Y."/>
            <person name="Tangrot J."/>
            <person name="Rosling A."/>
        </authorList>
    </citation>
    <scope>NUCLEOTIDE SEQUENCE [LARGE SCALE GENOMIC DNA]</scope>
    <source>
        <strain evidence="1 2">120-4 pot B 10/14</strain>
    </source>
</reference>
<accession>A0ABN7X4Q6</accession>